<dbReference type="AlphaFoldDB" id="A0A150PW65"/>
<gene>
    <name evidence="1" type="ORF">BE04_50920</name>
</gene>
<proteinExistence type="predicted"/>
<evidence type="ECO:0000313" key="1">
    <source>
        <dbReference type="EMBL" id="KYF59823.1"/>
    </source>
</evidence>
<accession>A0A150PW65</accession>
<reference evidence="1 2" key="1">
    <citation type="submission" date="2014-02" db="EMBL/GenBank/DDBJ databases">
        <title>The small core and large imbalanced accessory genome model reveals a collaborative survival strategy of Sorangium cellulosum strains in nature.</title>
        <authorList>
            <person name="Han K."/>
            <person name="Peng R."/>
            <person name="Blom J."/>
            <person name="Li Y.-Z."/>
        </authorList>
    </citation>
    <scope>NUCLEOTIDE SEQUENCE [LARGE SCALE GENOMIC DNA]</scope>
    <source>
        <strain evidence="1 2">So0157-18</strain>
    </source>
</reference>
<dbReference type="Proteomes" id="UP000075604">
    <property type="component" value="Unassembled WGS sequence"/>
</dbReference>
<organism evidence="1 2">
    <name type="scientific">Sorangium cellulosum</name>
    <name type="common">Polyangium cellulosum</name>
    <dbReference type="NCBI Taxonomy" id="56"/>
    <lineage>
        <taxon>Bacteria</taxon>
        <taxon>Pseudomonadati</taxon>
        <taxon>Myxococcota</taxon>
        <taxon>Polyangia</taxon>
        <taxon>Polyangiales</taxon>
        <taxon>Polyangiaceae</taxon>
        <taxon>Sorangium</taxon>
    </lineage>
</organism>
<sequence length="133" mass="14901">MKQDLSDVFRHGLAVSATWTHEKVHDALQALAAHSPGCSVDWEPGDEEWGRVLDADTEIVGLVCARIPIGAVRDDVPRSELPKDVTWIRFKSTRERDYQVAPEILEKVFGREVSGSIDYGALSLDELWWATVI</sequence>
<comment type="caution">
    <text evidence="1">The sequence shown here is derived from an EMBL/GenBank/DDBJ whole genome shotgun (WGS) entry which is preliminary data.</text>
</comment>
<name>A0A150PW65_SORCE</name>
<dbReference type="EMBL" id="JELX01001176">
    <property type="protein sequence ID" value="KYF59823.1"/>
    <property type="molecule type" value="Genomic_DNA"/>
</dbReference>
<evidence type="ECO:0000313" key="2">
    <source>
        <dbReference type="Proteomes" id="UP000075604"/>
    </source>
</evidence>
<protein>
    <submittedName>
        <fullName evidence="1">Uncharacterized protein</fullName>
    </submittedName>
</protein>